<dbReference type="AlphaFoldDB" id="A9NQE2"/>
<dbReference type="OMA" id="ADSCYME"/>
<dbReference type="InterPro" id="IPR007789">
    <property type="entry name" value="DUF688"/>
</dbReference>
<dbReference type="PANTHER" id="PTHR33257">
    <property type="entry name" value="OS05G0165500 PROTEIN"/>
    <property type="match status" value="1"/>
</dbReference>
<protein>
    <submittedName>
        <fullName evidence="1">Uncharacterized protein</fullName>
    </submittedName>
</protein>
<name>A9NQE2_PICSI</name>
<dbReference type="Pfam" id="PF05097">
    <property type="entry name" value="DUF688"/>
    <property type="match status" value="1"/>
</dbReference>
<sequence length="189" mass="21393">MKLFRFISCLQHQSINSNRSIDGAAMTDRSLSINYGTSDVFAPFDLDIVCEKLANNYKLPVVEENHDELLQLEKRAGAATFFSRLLSREEATGYSSRIYYRAPAMGRVPFKWEAEPGKPKTADSCYMEKLVDHEIIPPLSPPPILRAKSDGNSDSGGRSRARLLHKIHNYFLQPKNVGQRTRPTYVDKS</sequence>
<evidence type="ECO:0000313" key="1">
    <source>
        <dbReference type="EMBL" id="ABK22853.1"/>
    </source>
</evidence>
<dbReference type="EMBL" id="EF083509">
    <property type="protein sequence ID" value="ABK22853.1"/>
    <property type="molecule type" value="mRNA"/>
</dbReference>
<accession>A9NQE2</accession>
<proteinExistence type="evidence at transcript level"/>
<organism evidence="1">
    <name type="scientific">Picea sitchensis</name>
    <name type="common">Sitka spruce</name>
    <name type="synonym">Pinus sitchensis</name>
    <dbReference type="NCBI Taxonomy" id="3332"/>
    <lineage>
        <taxon>Eukaryota</taxon>
        <taxon>Viridiplantae</taxon>
        <taxon>Streptophyta</taxon>
        <taxon>Embryophyta</taxon>
        <taxon>Tracheophyta</taxon>
        <taxon>Spermatophyta</taxon>
        <taxon>Pinopsida</taxon>
        <taxon>Pinidae</taxon>
        <taxon>Conifers I</taxon>
        <taxon>Pinales</taxon>
        <taxon>Pinaceae</taxon>
        <taxon>Picea</taxon>
    </lineage>
</organism>
<dbReference type="PANTHER" id="PTHR33257:SF4">
    <property type="entry name" value="EXPRESSED PROTEIN"/>
    <property type="match status" value="1"/>
</dbReference>
<reference evidence="1" key="1">
    <citation type="journal article" date="2008" name="BMC Genomics">
        <title>A conifer genomics resource of 200,000 spruce (Picea spp.) ESTs and 6,464 high-quality, sequence-finished full-length cDNAs for Sitka spruce (Picea sitchensis).</title>
        <authorList>
            <person name="Ralph S.G."/>
            <person name="Chun H.J."/>
            <person name="Kolosova N."/>
            <person name="Cooper D."/>
            <person name="Oddy C."/>
            <person name="Ritland C.E."/>
            <person name="Kirkpatrick R."/>
            <person name="Moore R."/>
            <person name="Barber S."/>
            <person name="Holt R.A."/>
            <person name="Jones S.J."/>
            <person name="Marra M.A."/>
            <person name="Douglas C.J."/>
            <person name="Ritland K."/>
            <person name="Bohlmann J."/>
        </authorList>
    </citation>
    <scope>NUCLEOTIDE SEQUENCE</scope>
    <source>
        <tissue evidence="1">Green portion of the leader tissue</tissue>
    </source>
</reference>